<keyword evidence="2" id="KW-1185">Reference proteome</keyword>
<dbReference type="AlphaFoldDB" id="A0AAU9T8K7"/>
<proteinExistence type="predicted"/>
<organism evidence="1 2">
    <name type="scientific">Thlaspi arvense</name>
    <name type="common">Field penny-cress</name>
    <dbReference type="NCBI Taxonomy" id="13288"/>
    <lineage>
        <taxon>Eukaryota</taxon>
        <taxon>Viridiplantae</taxon>
        <taxon>Streptophyta</taxon>
        <taxon>Embryophyta</taxon>
        <taxon>Tracheophyta</taxon>
        <taxon>Spermatophyta</taxon>
        <taxon>Magnoliopsida</taxon>
        <taxon>eudicotyledons</taxon>
        <taxon>Gunneridae</taxon>
        <taxon>Pentapetalae</taxon>
        <taxon>rosids</taxon>
        <taxon>malvids</taxon>
        <taxon>Brassicales</taxon>
        <taxon>Brassicaceae</taxon>
        <taxon>Thlaspideae</taxon>
        <taxon>Thlaspi</taxon>
    </lineage>
</organism>
<dbReference type="Proteomes" id="UP000836841">
    <property type="component" value="Chromosome 7"/>
</dbReference>
<dbReference type="EMBL" id="OU466863">
    <property type="protein sequence ID" value="CAH2078998.1"/>
    <property type="molecule type" value="Genomic_DNA"/>
</dbReference>
<dbReference type="PANTHER" id="PTHR31228:SF25">
    <property type="entry name" value="CYSTATIN-LIKE PROTEIN-RELATED"/>
    <property type="match status" value="1"/>
</dbReference>
<protein>
    <submittedName>
        <fullName evidence="1">Uncharacterized protein</fullName>
    </submittedName>
</protein>
<sequence length="189" mass="21895">MAGDSDSREIDSTPRKTETWVDPPLGFFFAGERLLPIGRLKDPEYERQCDIFYDQFEKSEGFDVDWDSLGYQFAATNFEWEPHCDPHQSKEELLRLLTQTAIDEFNEEHIRELSCSSSLLLSLLSSQLSLIYMIPGNRANTRPCAGMMYFITFRAKDVSSQDPKLYQAQVQKFCDEISVLLMRLRPTQD</sequence>
<gene>
    <name evidence="1" type="ORF">TAV2_LOCUS22526</name>
</gene>
<evidence type="ECO:0000313" key="2">
    <source>
        <dbReference type="Proteomes" id="UP000836841"/>
    </source>
</evidence>
<feature type="non-terminal residue" evidence="1">
    <location>
        <position position="1"/>
    </location>
</feature>
<dbReference type="PANTHER" id="PTHR31228">
    <property type="entry name" value="CYSTATIN/MONELLIN SUPERFAMILY PROTEIN"/>
    <property type="match status" value="1"/>
</dbReference>
<accession>A0AAU9T8K7</accession>
<evidence type="ECO:0000313" key="1">
    <source>
        <dbReference type="EMBL" id="CAH2078998.1"/>
    </source>
</evidence>
<name>A0AAU9T8K7_THLAR</name>
<reference evidence="1 2" key="1">
    <citation type="submission" date="2022-03" db="EMBL/GenBank/DDBJ databases">
        <authorList>
            <person name="Nunn A."/>
            <person name="Chopra R."/>
            <person name="Nunn A."/>
            <person name="Contreras Garrido A."/>
        </authorList>
    </citation>
    <scope>NUCLEOTIDE SEQUENCE [LARGE SCALE GENOMIC DNA]</scope>
</reference>